<dbReference type="RefSeq" id="WP_033083789.1">
    <property type="nucleotide sequence ID" value="NZ_JQEC01000054.1"/>
</dbReference>
<comment type="caution">
    <text evidence="1">The sequence shown here is derived from an EMBL/GenBank/DDBJ whole genome shotgun (WGS) entry which is preliminary data.</text>
</comment>
<proteinExistence type="predicted"/>
<name>A0A099KHB4_COLPS</name>
<dbReference type="EMBL" id="JQEC01000054">
    <property type="protein sequence ID" value="KGJ89741.1"/>
    <property type="molecule type" value="Genomic_DNA"/>
</dbReference>
<dbReference type="PATRIC" id="fig|28229.3.peg.3833"/>
<dbReference type="Proteomes" id="UP000029868">
    <property type="component" value="Unassembled WGS sequence"/>
</dbReference>
<dbReference type="AlphaFoldDB" id="A0A099KHB4"/>
<reference evidence="1 2" key="1">
    <citation type="submission" date="2014-08" db="EMBL/GenBank/DDBJ databases">
        <title>Genomic and Phenotypic Diversity of Colwellia psychrerythraea strains from Disparate Marine Basins.</title>
        <authorList>
            <person name="Techtmann S.M."/>
            <person name="Stelling S.C."/>
            <person name="Utturkar S.M."/>
            <person name="Alshibli N."/>
            <person name="Harris A."/>
            <person name="Brown S.D."/>
            <person name="Hazen T.C."/>
        </authorList>
    </citation>
    <scope>NUCLEOTIDE SEQUENCE [LARGE SCALE GENOMIC DNA]</scope>
    <source>
        <strain evidence="1 2">GAB14E</strain>
    </source>
</reference>
<sequence length="459" mass="52202">MAKDSPNQTHYTRQINHLLAKVYGRSAVKDSMLDRAIDYFEQEEFRKSDEKKTTEGSALEQMQRTERHSSLLSIALLIIELAEGDSYAENNRKSAQFLGTIQLISPSEGKRVAITNEKSKSIYKAVLCLRLLDRLIIDGQMVEPYINKFLTDVSPEQYIDFSSHDSQAHQRFCAQVKIPLIMAALLQDVGNYHPKAQTILLGGDGKLDPFRTLEMKERKELLQINYRETLKYLSEGVGLPTFVGNTKAERDQFLVDEQGKLSFIKQLLKSSVNPKNSIGNILKVPQIYTSIILSTKASYNYKLLPKVFQVLNKNAELGACAQSVVDAFYKITGMFPQGFGIVYMPLGDFGEQGDCYEYAIVNNLYPEKPEQPICRMTTRKLTFIGYGQNSIIKNNSNLYFPQTAKKLATLSKDRLNEILELLSSNSQERQELDLLPRCWHANEFFSIKANQNLWNKAES</sequence>
<evidence type="ECO:0000313" key="1">
    <source>
        <dbReference type="EMBL" id="KGJ89741.1"/>
    </source>
</evidence>
<evidence type="ECO:0000313" key="2">
    <source>
        <dbReference type="Proteomes" id="UP000029868"/>
    </source>
</evidence>
<protein>
    <submittedName>
        <fullName evidence="1">Uncharacterized protein</fullName>
    </submittedName>
</protein>
<dbReference type="OrthoDB" id="5751334at2"/>
<gene>
    <name evidence="1" type="ORF">GAB14E_3902</name>
</gene>
<accession>A0A099KHB4</accession>
<organism evidence="1 2">
    <name type="scientific">Colwellia psychrerythraea</name>
    <name type="common">Vibrio psychroerythus</name>
    <dbReference type="NCBI Taxonomy" id="28229"/>
    <lineage>
        <taxon>Bacteria</taxon>
        <taxon>Pseudomonadati</taxon>
        <taxon>Pseudomonadota</taxon>
        <taxon>Gammaproteobacteria</taxon>
        <taxon>Alteromonadales</taxon>
        <taxon>Colwelliaceae</taxon>
        <taxon>Colwellia</taxon>
    </lineage>
</organism>